<dbReference type="Gene3D" id="3.40.30.10">
    <property type="entry name" value="Glutaredoxin"/>
    <property type="match status" value="1"/>
</dbReference>
<evidence type="ECO:0000313" key="5">
    <source>
        <dbReference type="EMBL" id="KPV47334.1"/>
    </source>
</evidence>
<keyword evidence="7" id="KW-1185">Reference proteome</keyword>
<proteinExistence type="predicted"/>
<dbReference type="RefSeq" id="WP_048102450.1">
    <property type="nucleotide sequence ID" value="NZ_LJCQ01000091.1"/>
</dbReference>
<dbReference type="EMBL" id="LKBG01000296">
    <property type="protein sequence ID" value="KQB33439.1"/>
    <property type="molecule type" value="Genomic_DNA"/>
</dbReference>
<evidence type="ECO:0000256" key="3">
    <source>
        <dbReference type="ARBA" id="ARBA00023157"/>
    </source>
</evidence>
<dbReference type="PATRIC" id="fig|507754.4.peg.155"/>
<dbReference type="PRINTS" id="PR00421">
    <property type="entry name" value="THIOREDOXIN"/>
</dbReference>
<dbReference type="PANTHER" id="PTHR45663:SF11">
    <property type="entry name" value="GEO12009P1"/>
    <property type="match status" value="1"/>
</dbReference>
<dbReference type="Pfam" id="PF00085">
    <property type="entry name" value="Thioredoxin"/>
    <property type="match status" value="1"/>
</dbReference>
<dbReference type="GO" id="GO:0015035">
    <property type="term" value="F:protein-disulfide reductase activity"/>
    <property type="evidence" value="ECO:0007669"/>
    <property type="project" value="TreeGrafter"/>
</dbReference>
<dbReference type="AlphaFoldDB" id="A0A0P9CN98"/>
<evidence type="ECO:0000313" key="6">
    <source>
        <dbReference type="EMBL" id="KQB33439.1"/>
    </source>
</evidence>
<dbReference type="PANTHER" id="PTHR45663">
    <property type="entry name" value="GEO12009P1"/>
    <property type="match status" value="1"/>
</dbReference>
<accession>A0A0P9CN98</accession>
<dbReference type="GO" id="GO:0005737">
    <property type="term" value="C:cytoplasm"/>
    <property type="evidence" value="ECO:0007669"/>
    <property type="project" value="TreeGrafter"/>
</dbReference>
<keyword evidence="1" id="KW-0813">Transport</keyword>
<organism evidence="5 8">
    <name type="scientific">Acidiplasma aeolicum</name>
    <dbReference type="NCBI Taxonomy" id="507754"/>
    <lineage>
        <taxon>Archaea</taxon>
        <taxon>Methanobacteriati</taxon>
        <taxon>Thermoplasmatota</taxon>
        <taxon>Thermoplasmata</taxon>
        <taxon>Thermoplasmatales</taxon>
        <taxon>Ferroplasmaceae</taxon>
        <taxon>Acidiplasma</taxon>
    </lineage>
</organism>
<sequence length="131" mass="15144">MEDDEEERLHQKKLNELLNSLNQKDKIVELNKDNFQEFIKTHEISVIDFWAPWCAPCHILSPLVEDLSKKYPGISVAKVNGDENMELLYQYSVTGLPTVLFFKNGSLVERSVGVVPFNVLEGKLKWLMQNH</sequence>
<evidence type="ECO:0000313" key="7">
    <source>
        <dbReference type="Proteomes" id="UP000050320"/>
    </source>
</evidence>
<dbReference type="OrthoDB" id="35385at2157"/>
<evidence type="ECO:0000259" key="4">
    <source>
        <dbReference type="PROSITE" id="PS51352"/>
    </source>
</evidence>
<protein>
    <submittedName>
        <fullName evidence="5">Thioredoxin</fullName>
    </submittedName>
</protein>
<feature type="domain" description="Thioredoxin" evidence="4">
    <location>
        <begin position="7"/>
        <end position="129"/>
    </location>
</feature>
<dbReference type="CDD" id="cd02947">
    <property type="entry name" value="TRX_family"/>
    <property type="match status" value="1"/>
</dbReference>
<dbReference type="InterPro" id="IPR036249">
    <property type="entry name" value="Thioredoxin-like_sf"/>
</dbReference>
<reference evidence="6 7" key="2">
    <citation type="submission" date="2015-09" db="EMBL/GenBank/DDBJ databases">
        <title>Heavy metals and arsenic resistance mechanisms in polyextremophilic archaea of the family Ferroplasmaceae.</title>
        <authorList>
            <person name="Bulaev A.G."/>
            <person name="Kanygina A.V."/>
        </authorList>
    </citation>
    <scope>NUCLEOTIDE SEQUENCE [LARGE SCALE GENOMIC DNA]</scope>
    <source>
        <strain evidence="6 7">VT</strain>
    </source>
</reference>
<dbReference type="PROSITE" id="PS51352">
    <property type="entry name" value="THIOREDOXIN_2"/>
    <property type="match status" value="1"/>
</dbReference>
<dbReference type="EMBL" id="LJCQ01000091">
    <property type="protein sequence ID" value="KPV47334.1"/>
    <property type="molecule type" value="Genomic_DNA"/>
</dbReference>
<dbReference type="Proteomes" id="UP000050515">
    <property type="component" value="Unassembled WGS sequence"/>
</dbReference>
<dbReference type="GeneID" id="84221340"/>
<dbReference type="InterPro" id="IPR013766">
    <property type="entry name" value="Thioredoxin_domain"/>
</dbReference>
<dbReference type="InterPro" id="IPR017937">
    <property type="entry name" value="Thioredoxin_CS"/>
</dbReference>
<name>A0A0P9CN98_9ARCH</name>
<gene>
    <name evidence="6" type="ORF">AOG54_07045</name>
    <name evidence="5" type="ORF">SE19_01500</name>
</gene>
<dbReference type="PROSITE" id="PS00194">
    <property type="entry name" value="THIOREDOXIN_1"/>
    <property type="match status" value="1"/>
</dbReference>
<keyword evidence="2" id="KW-0249">Electron transport</keyword>
<dbReference type="SUPFAM" id="SSF52833">
    <property type="entry name" value="Thioredoxin-like"/>
    <property type="match status" value="1"/>
</dbReference>
<keyword evidence="3" id="KW-1015">Disulfide bond</keyword>
<reference evidence="5 8" key="1">
    <citation type="submission" date="2015-09" db="EMBL/GenBank/DDBJ databases">
        <title>Draft genome sequence of Acidiplasma aeolicum DSM 18409.</title>
        <authorList>
            <person name="Hemp J."/>
        </authorList>
    </citation>
    <scope>NUCLEOTIDE SEQUENCE [LARGE SCALE GENOMIC DNA]</scope>
    <source>
        <strain evidence="5 8">V</strain>
    </source>
</reference>
<dbReference type="Proteomes" id="UP000050320">
    <property type="component" value="Unassembled WGS sequence"/>
</dbReference>
<evidence type="ECO:0000256" key="2">
    <source>
        <dbReference type="ARBA" id="ARBA00022982"/>
    </source>
</evidence>
<evidence type="ECO:0000313" key="8">
    <source>
        <dbReference type="Proteomes" id="UP000050515"/>
    </source>
</evidence>
<comment type="caution">
    <text evidence="5">The sequence shown here is derived from an EMBL/GenBank/DDBJ whole genome shotgun (WGS) entry which is preliminary data.</text>
</comment>
<evidence type="ECO:0000256" key="1">
    <source>
        <dbReference type="ARBA" id="ARBA00022448"/>
    </source>
</evidence>